<keyword evidence="9" id="KW-1185">Reference proteome</keyword>
<evidence type="ECO:0000256" key="1">
    <source>
        <dbReference type="ARBA" id="ARBA00004651"/>
    </source>
</evidence>
<dbReference type="CDD" id="cd06173">
    <property type="entry name" value="MFS_MefA_like"/>
    <property type="match status" value="1"/>
</dbReference>
<comment type="caution">
    <text evidence="8">The sequence shown here is derived from an EMBL/GenBank/DDBJ whole genome shotgun (WGS) entry which is preliminary data.</text>
</comment>
<dbReference type="InterPro" id="IPR036259">
    <property type="entry name" value="MFS_trans_sf"/>
</dbReference>
<dbReference type="InterPro" id="IPR010290">
    <property type="entry name" value="TM_effector"/>
</dbReference>
<feature type="transmembrane region" description="Helical" evidence="7">
    <location>
        <begin position="174"/>
        <end position="196"/>
    </location>
</feature>
<evidence type="ECO:0000256" key="3">
    <source>
        <dbReference type="ARBA" id="ARBA00022475"/>
    </source>
</evidence>
<dbReference type="EMBL" id="BONC01000015">
    <property type="protein sequence ID" value="GIF56567.1"/>
    <property type="molecule type" value="Genomic_DNA"/>
</dbReference>
<protein>
    <submittedName>
        <fullName evidence="8">MFS transporter</fullName>
    </submittedName>
</protein>
<dbReference type="Gene3D" id="1.20.1250.20">
    <property type="entry name" value="MFS general substrate transporter like domains"/>
    <property type="match status" value="1"/>
</dbReference>
<dbReference type="PANTHER" id="PTHR23513:SF6">
    <property type="entry name" value="MAJOR FACILITATOR SUPERFAMILY ASSOCIATED DOMAIN-CONTAINING PROTEIN"/>
    <property type="match status" value="1"/>
</dbReference>
<keyword evidence="2" id="KW-0813">Transport</keyword>
<evidence type="ECO:0000256" key="5">
    <source>
        <dbReference type="ARBA" id="ARBA00022989"/>
    </source>
</evidence>
<feature type="transmembrane region" description="Helical" evidence="7">
    <location>
        <begin position="208"/>
        <end position="227"/>
    </location>
</feature>
<dbReference type="Proteomes" id="UP000624325">
    <property type="component" value="Unassembled WGS sequence"/>
</dbReference>
<dbReference type="SUPFAM" id="SSF103473">
    <property type="entry name" value="MFS general substrate transporter"/>
    <property type="match status" value="1"/>
</dbReference>
<dbReference type="Pfam" id="PF05977">
    <property type="entry name" value="MFS_3"/>
    <property type="match status" value="1"/>
</dbReference>
<evidence type="ECO:0000313" key="8">
    <source>
        <dbReference type="EMBL" id="GIF56567.1"/>
    </source>
</evidence>
<keyword evidence="5 7" id="KW-1133">Transmembrane helix</keyword>
<sequence length="337" mass="34747">MIAADLFRAIALATIPVAYMLDALSLPLLIAVSLMIGAATVVFDIGAFAYLPSLVPERDLGAANRAMQGSATVTSIGGPGLGGFLVNALGAPIALIVDAVSFVASAVGVAAARRAEPRQGVDARPRGFTTGIRILLGNPALRNVTASIGIFNAANQAFLVNLVIWAVTENGVTASLYGLIFTVGGVGAFIGTVIVVHIARRLGHGRAMAALMVVAGPVPLLMAILPFHGTELALYLMAFEFVISVALGGFNVLSPTLRQSAVAYGDLARVEGVYRFVIYGSMPLGSAVGGILGTALGSHVGLILAGCGNVLVMPLIARPSILRIRDPREARGATWRR</sequence>
<gene>
    <name evidence="8" type="ORF">Air01nite_26620</name>
</gene>
<feature type="transmembrane region" description="Helical" evidence="7">
    <location>
        <begin position="273"/>
        <end position="293"/>
    </location>
</feature>
<feature type="transmembrane region" description="Helical" evidence="7">
    <location>
        <begin position="148"/>
        <end position="168"/>
    </location>
</feature>
<organism evidence="8 9">
    <name type="scientific">Asanoa iriomotensis</name>
    <dbReference type="NCBI Taxonomy" id="234613"/>
    <lineage>
        <taxon>Bacteria</taxon>
        <taxon>Bacillati</taxon>
        <taxon>Actinomycetota</taxon>
        <taxon>Actinomycetes</taxon>
        <taxon>Micromonosporales</taxon>
        <taxon>Micromonosporaceae</taxon>
        <taxon>Asanoa</taxon>
    </lineage>
</organism>
<evidence type="ECO:0000256" key="7">
    <source>
        <dbReference type="SAM" id="Phobius"/>
    </source>
</evidence>
<feature type="transmembrane region" description="Helical" evidence="7">
    <location>
        <begin position="299"/>
        <end position="317"/>
    </location>
</feature>
<accession>A0ABQ4C1B5</accession>
<evidence type="ECO:0000256" key="6">
    <source>
        <dbReference type="ARBA" id="ARBA00023136"/>
    </source>
</evidence>
<proteinExistence type="predicted"/>
<reference evidence="8 9" key="1">
    <citation type="submission" date="2021-01" db="EMBL/GenBank/DDBJ databases">
        <title>Whole genome shotgun sequence of Asanoa iriomotensis NBRC 100142.</title>
        <authorList>
            <person name="Komaki H."/>
            <person name="Tamura T."/>
        </authorList>
    </citation>
    <scope>NUCLEOTIDE SEQUENCE [LARGE SCALE GENOMIC DNA]</scope>
    <source>
        <strain evidence="8 9">NBRC 100142</strain>
    </source>
</reference>
<evidence type="ECO:0000256" key="2">
    <source>
        <dbReference type="ARBA" id="ARBA00022448"/>
    </source>
</evidence>
<keyword evidence="3" id="KW-1003">Cell membrane</keyword>
<feature type="transmembrane region" description="Helical" evidence="7">
    <location>
        <begin position="89"/>
        <end position="112"/>
    </location>
</feature>
<keyword evidence="4 7" id="KW-0812">Transmembrane</keyword>
<dbReference type="PANTHER" id="PTHR23513">
    <property type="entry name" value="INTEGRAL MEMBRANE EFFLUX PROTEIN-RELATED"/>
    <property type="match status" value="1"/>
</dbReference>
<feature type="transmembrane region" description="Helical" evidence="7">
    <location>
        <begin position="233"/>
        <end position="253"/>
    </location>
</feature>
<comment type="subcellular location">
    <subcellularLocation>
        <location evidence="1">Cell membrane</location>
        <topology evidence="1">Multi-pass membrane protein</topology>
    </subcellularLocation>
</comment>
<feature type="transmembrane region" description="Helical" evidence="7">
    <location>
        <begin position="28"/>
        <end position="51"/>
    </location>
</feature>
<name>A0ABQ4C1B5_9ACTN</name>
<evidence type="ECO:0000256" key="4">
    <source>
        <dbReference type="ARBA" id="ARBA00022692"/>
    </source>
</evidence>
<keyword evidence="6 7" id="KW-0472">Membrane</keyword>
<evidence type="ECO:0000313" key="9">
    <source>
        <dbReference type="Proteomes" id="UP000624325"/>
    </source>
</evidence>